<dbReference type="EC" id="2.3.1.19" evidence="5"/>
<dbReference type="Pfam" id="PF01515">
    <property type="entry name" value="PTA_PTB"/>
    <property type="match status" value="1"/>
</dbReference>
<keyword evidence="6" id="KW-1185">Reference proteome</keyword>
<evidence type="ECO:0000313" key="6">
    <source>
        <dbReference type="Proteomes" id="UP000077469"/>
    </source>
</evidence>
<accession>A0A0X1KTF8</accession>
<proteinExistence type="inferred from homology"/>
<keyword evidence="3 5" id="KW-0012">Acyltransferase</keyword>
<evidence type="ECO:0000313" key="5">
    <source>
        <dbReference type="EMBL" id="AJC74564.1"/>
    </source>
</evidence>
<dbReference type="InterPro" id="IPR002505">
    <property type="entry name" value="PTA_PTB"/>
</dbReference>
<evidence type="ECO:0000256" key="1">
    <source>
        <dbReference type="ARBA" id="ARBA00005656"/>
    </source>
</evidence>
<dbReference type="PaxDb" id="1123384-AJ81_10665"/>
<dbReference type="OrthoDB" id="9774179at2"/>
<dbReference type="Proteomes" id="UP000077469">
    <property type="component" value="Chromosome"/>
</dbReference>
<dbReference type="PATRIC" id="fig|1123384.7.peg.2139"/>
<evidence type="ECO:0000256" key="3">
    <source>
        <dbReference type="ARBA" id="ARBA00023315"/>
    </source>
</evidence>
<feature type="domain" description="Phosphate acetyl/butaryl transferase" evidence="4">
    <location>
        <begin position="73"/>
        <end position="290"/>
    </location>
</feature>
<protein>
    <submittedName>
        <fullName evidence="5">Phosphate butyryltransferase</fullName>
        <ecNumber evidence="5">2.3.1.19</ecNumber>
    </submittedName>
</protein>
<dbReference type="PANTHER" id="PTHR43356:SF2">
    <property type="entry name" value="PHOSPHATE ACETYLTRANSFERASE"/>
    <property type="match status" value="1"/>
</dbReference>
<name>A0A0X1KTF8_9THEM</name>
<comment type="similarity">
    <text evidence="1">Belongs to the phosphate acetyltransferase and butyryltransferase family.</text>
</comment>
<dbReference type="EMBL" id="CP007141">
    <property type="protein sequence ID" value="AJC74564.1"/>
    <property type="molecule type" value="Genomic_DNA"/>
</dbReference>
<dbReference type="SUPFAM" id="SSF53659">
    <property type="entry name" value="Isocitrate/Isopropylmalate dehydrogenase-like"/>
    <property type="match status" value="1"/>
</dbReference>
<dbReference type="NCBIfam" id="NF006045">
    <property type="entry name" value="PRK08190.1"/>
    <property type="match status" value="1"/>
</dbReference>
<dbReference type="KEGG" id="phy:AJ81_10665"/>
<organism evidence="5 6">
    <name type="scientific">Pseudothermotoga hypogea DSM 11164 = NBRC 106472</name>
    <dbReference type="NCBI Taxonomy" id="1123384"/>
    <lineage>
        <taxon>Bacteria</taxon>
        <taxon>Thermotogati</taxon>
        <taxon>Thermotogota</taxon>
        <taxon>Thermotogae</taxon>
        <taxon>Thermotogales</taxon>
        <taxon>Thermotogaceae</taxon>
        <taxon>Pseudothermotoga</taxon>
    </lineage>
</organism>
<gene>
    <name evidence="5" type="ORF">AJ81_10665</name>
</gene>
<dbReference type="GO" id="GO:0050182">
    <property type="term" value="F:phosphate butyryltransferase activity"/>
    <property type="evidence" value="ECO:0007669"/>
    <property type="project" value="UniProtKB-EC"/>
</dbReference>
<sequence length="295" mass="31262">MRSLGELIEMAKRGRKKNLVVVGAEDEEAVKAALMAKREGLVDRIFLVGKLEKLRSYENLTDAELVDSTDESDASEKGVKLVSSKRADVLVKGLVKTSTLLKAVLNKEWGLRGAGLLTHLAAIEVPALDRIVFVSDGGIVIRPSLEEKVKLINNAVEVLHKLGYELPKVALICAVETVNPAMPETVEAAIIAKMNQRGEIKNCIVDGPLGLDNALSPRAAEVKGVRSPVAGCADLLIVPDIHSGNFLGKSAIYLANGRIAGMVIGAKAPIVLVSRADTAESKLLSIAMACSASEG</sequence>
<dbReference type="RefSeq" id="WP_031502833.1">
    <property type="nucleotide sequence ID" value="NC_022795.1"/>
</dbReference>
<dbReference type="AlphaFoldDB" id="A0A0X1KTF8"/>
<dbReference type="PANTHER" id="PTHR43356">
    <property type="entry name" value="PHOSPHATE ACETYLTRANSFERASE"/>
    <property type="match status" value="1"/>
</dbReference>
<keyword evidence="2 5" id="KW-0808">Transferase</keyword>
<dbReference type="InterPro" id="IPR012147">
    <property type="entry name" value="P_Ac_Bu_trans"/>
</dbReference>
<dbReference type="InterPro" id="IPR050500">
    <property type="entry name" value="Phos_Acetyltrans/Butyryltrans"/>
</dbReference>
<evidence type="ECO:0000259" key="4">
    <source>
        <dbReference type="Pfam" id="PF01515"/>
    </source>
</evidence>
<dbReference type="Gene3D" id="3.40.718.10">
    <property type="entry name" value="Isopropylmalate Dehydrogenase"/>
    <property type="match status" value="1"/>
</dbReference>
<reference evidence="5 6" key="1">
    <citation type="submission" date="2014-01" db="EMBL/GenBank/DDBJ databases">
        <title>Genome sequencing of Thermotog hypogea.</title>
        <authorList>
            <person name="Zhang X."/>
            <person name="Alvare G."/>
            <person name="Fristensky B."/>
            <person name="Chen L."/>
            <person name="Suen T."/>
            <person name="Chen Q."/>
            <person name="Ma K."/>
        </authorList>
    </citation>
    <scope>NUCLEOTIDE SEQUENCE [LARGE SCALE GENOMIC DNA]</scope>
    <source>
        <strain evidence="5 6">DSM 11164</strain>
    </source>
</reference>
<evidence type="ECO:0000256" key="2">
    <source>
        <dbReference type="ARBA" id="ARBA00022679"/>
    </source>
</evidence>
<dbReference type="STRING" id="1123384.AJ81_10665"/>
<dbReference type="PIRSF" id="PIRSF000428">
    <property type="entry name" value="P_Ac_trans"/>
    <property type="match status" value="1"/>
</dbReference>